<dbReference type="Proteomes" id="UP001241377">
    <property type="component" value="Unassembled WGS sequence"/>
</dbReference>
<evidence type="ECO:0000313" key="2">
    <source>
        <dbReference type="Proteomes" id="UP001241377"/>
    </source>
</evidence>
<protein>
    <submittedName>
        <fullName evidence="1">Uncharacterized protein</fullName>
    </submittedName>
</protein>
<evidence type="ECO:0000313" key="1">
    <source>
        <dbReference type="EMBL" id="KAJ9094547.1"/>
    </source>
</evidence>
<organism evidence="1 2">
    <name type="scientific">Naganishia cerealis</name>
    <dbReference type="NCBI Taxonomy" id="610337"/>
    <lineage>
        <taxon>Eukaryota</taxon>
        <taxon>Fungi</taxon>
        <taxon>Dikarya</taxon>
        <taxon>Basidiomycota</taxon>
        <taxon>Agaricomycotina</taxon>
        <taxon>Tremellomycetes</taxon>
        <taxon>Filobasidiales</taxon>
        <taxon>Filobasidiaceae</taxon>
        <taxon>Naganishia</taxon>
    </lineage>
</organism>
<gene>
    <name evidence="1" type="ORF">QFC19_007958</name>
</gene>
<sequence length="668" mass="76021">MPGLETLKQVLELRQDPLADSQSSVEDIHQNTPKSQNQLLKSYVSTSQEPTLALIRARKTQASSESWSNLSAEDLLELRARFDNYKRELSSQMAQLAPIESMLYDFGDELGRLSGSLKLLQQQLTQLSSNLILQKTTTEHLNPIILDLMVPPATVKSIISSPVTPEWIENIRVLNEKQALVESVTSGKSELASLYGSSKAFLDLEHELKLLTAKTVERIRDFMISKIKLLRSPTASASSQAVQKDLLQVKDAFFFLRQHHPELANELQLAYIFTMRWYYRTRFAKYLYAIEKLNIHHIDLTTVLGSSSSTADDKTDIFGLRNWVGKNSLQPRSITTPPRMTMNEYLLSIDKRIQILDERNDPEKAARAIPSQIAETTPFVYWIEFVYHQWCIALVDNIVVEYLFMVDFFYHGDEKFEPLSTLYSKGAKDDDLTKDWSHYMLDDVFNMGAQFVSWLVQKQPLVLPRSVASTSTSRTGFTGATQGTCDAYGILLMIRITQSEQSLLHNEFHIPVVDNHLNSILLTLWPHFTKVVDLNCEAMKALSMRALSYKSTDSALAPLPLSQQFAHFLLGLLKLASPPNMEGDFRGEPLSTSINRLKNDFESILTRISNQLFAGKRKGAEKEVFLFNNYFLVVNILKNEVGVGEKFSELINEHVQHFEMLCNAYKQQ</sequence>
<accession>A0ACC2V7I6</accession>
<keyword evidence="2" id="KW-1185">Reference proteome</keyword>
<dbReference type="EMBL" id="JASBWR010000111">
    <property type="protein sequence ID" value="KAJ9094547.1"/>
    <property type="molecule type" value="Genomic_DNA"/>
</dbReference>
<name>A0ACC2V7I6_9TREE</name>
<proteinExistence type="predicted"/>
<reference evidence="1" key="1">
    <citation type="submission" date="2023-04" db="EMBL/GenBank/DDBJ databases">
        <title>Draft Genome sequencing of Naganishia species isolated from polar environments using Oxford Nanopore Technology.</title>
        <authorList>
            <person name="Leo P."/>
            <person name="Venkateswaran K."/>
        </authorList>
    </citation>
    <scope>NUCLEOTIDE SEQUENCE</scope>
    <source>
        <strain evidence="1">MNA-CCFEE 5261</strain>
    </source>
</reference>
<comment type="caution">
    <text evidence="1">The sequence shown here is derived from an EMBL/GenBank/DDBJ whole genome shotgun (WGS) entry which is preliminary data.</text>
</comment>